<feature type="transmembrane region" description="Helical" evidence="11">
    <location>
        <begin position="12"/>
        <end position="36"/>
    </location>
</feature>
<evidence type="ECO:0000256" key="4">
    <source>
        <dbReference type="ARBA" id="ARBA00022824"/>
    </source>
</evidence>
<feature type="transmembrane region" description="Helical" evidence="11">
    <location>
        <begin position="325"/>
        <end position="346"/>
    </location>
</feature>
<evidence type="ECO:0000256" key="2">
    <source>
        <dbReference type="ARBA" id="ARBA00022692"/>
    </source>
</evidence>
<feature type="transmembrane region" description="Helical" evidence="11">
    <location>
        <begin position="67"/>
        <end position="88"/>
    </location>
</feature>
<dbReference type="GO" id="GO:0016485">
    <property type="term" value="P:protein processing"/>
    <property type="evidence" value="ECO:0000318"/>
    <property type="project" value="GO_Central"/>
</dbReference>
<evidence type="ECO:0000256" key="10">
    <source>
        <dbReference type="ARBA" id="ARBA00066080"/>
    </source>
</evidence>
<keyword evidence="3 11" id="KW-0378">Hydrolase</keyword>
<dbReference type="InterPro" id="IPR006639">
    <property type="entry name" value="Preselin/SPP"/>
</dbReference>
<protein>
    <recommendedName>
        <fullName evidence="11">Presenilin</fullName>
        <ecNumber evidence="11">3.4.23.-</ecNumber>
    </recommendedName>
</protein>
<keyword evidence="11" id="KW-0645">Protease</keyword>
<evidence type="ECO:0000313" key="13">
    <source>
        <dbReference type="EnsemblMetazoa" id="HelroP87358"/>
    </source>
</evidence>
<keyword evidence="8 11" id="KW-0472">Membrane</keyword>
<dbReference type="CTD" id="20216740"/>
<dbReference type="InterPro" id="IPR001108">
    <property type="entry name" value="Peptidase_A22A"/>
</dbReference>
<feature type="transmembrane region" description="Helical" evidence="11">
    <location>
        <begin position="353"/>
        <end position="372"/>
    </location>
</feature>
<reference evidence="13" key="3">
    <citation type="submission" date="2015-06" db="UniProtKB">
        <authorList>
            <consortium name="EnsemblMetazoa"/>
        </authorList>
    </citation>
    <scope>IDENTIFICATION</scope>
</reference>
<comment type="subcellular location">
    <subcellularLocation>
        <location evidence="11">Endoplasmic reticulum membrane</location>
        <topology evidence="11">Multi-pass membrane protein</topology>
    </subcellularLocation>
    <subcellularLocation>
        <location evidence="11">Golgi apparatus membrane</location>
        <topology evidence="11">Multi-pass membrane protein</topology>
    </subcellularLocation>
</comment>
<dbReference type="GO" id="GO:0000139">
    <property type="term" value="C:Golgi membrane"/>
    <property type="evidence" value="ECO:0007669"/>
    <property type="project" value="UniProtKB-SubCell"/>
</dbReference>
<dbReference type="PANTHER" id="PTHR10202">
    <property type="entry name" value="PRESENILIN"/>
    <property type="match status" value="1"/>
</dbReference>
<dbReference type="Pfam" id="PF01080">
    <property type="entry name" value="Presenilin"/>
    <property type="match status" value="2"/>
</dbReference>
<accession>T1G6P3</accession>
<dbReference type="EMBL" id="KB097552">
    <property type="protein sequence ID" value="ESN95032.1"/>
    <property type="molecule type" value="Genomic_DNA"/>
</dbReference>
<dbReference type="InParanoid" id="T1G6P3"/>
<feature type="transmembrane region" description="Helical" evidence="11">
    <location>
        <begin position="95"/>
        <end position="117"/>
    </location>
</feature>
<name>T1G6P3_HELRO</name>
<dbReference type="FunFam" id="1.10.472.100:FF:000003">
    <property type="entry name" value="Presenilin"/>
    <property type="match status" value="1"/>
</dbReference>
<comment type="subunit">
    <text evidence="10">Homodimer. Component of the gamma-secretase complex, a complex composed of a presenilin homodimer, nicastrin, aph1 and pen2.</text>
</comment>
<evidence type="ECO:0000256" key="5">
    <source>
        <dbReference type="ARBA" id="ARBA00022976"/>
    </source>
</evidence>
<feature type="transmembrane region" description="Helical" evidence="11">
    <location>
        <begin position="178"/>
        <end position="196"/>
    </location>
</feature>
<keyword evidence="7 11" id="KW-0333">Golgi apparatus</keyword>
<dbReference type="GO" id="GO:0006509">
    <property type="term" value="P:membrane protein ectodomain proteolysis"/>
    <property type="evidence" value="ECO:0000318"/>
    <property type="project" value="GO_Central"/>
</dbReference>
<evidence type="ECO:0000256" key="1">
    <source>
        <dbReference type="ARBA" id="ARBA00008604"/>
    </source>
</evidence>
<dbReference type="KEGG" id="hro:HELRODRAFT_87358"/>
<evidence type="ECO:0000256" key="11">
    <source>
        <dbReference type="RuleBase" id="RU361148"/>
    </source>
</evidence>
<dbReference type="STRING" id="6412.T1G6P3"/>
<sequence>MVLIEEDLQYGAESIIMLFIPVSICISFVIASVQALDFYKEEGLPLPFTPFVPEEKDEVKDTLWKSLANSLIIVGVVIIMTILLFLLFKYRCYKVCAFWMFLATLLLLFIFSYIYYSEFCRYLNTATDFISTGFNLWNFGLMGILAIHWKSPLIVQQFYLIVVSALMALTFIKHLPGWTAWALLIVISVWDLIAVLTPKGPLKGLVNISSERRENLFPALVYSSTPFSAVVATSSTSQDDIHTEVYHVSTATAASGDHVYNGNNYDDDSTNLAYMNRFIHSKPDRKDEPKISSTIYNAGIKLGLGDFIFYSLLVGKVSQLEEWNTTTACFISVLIGLSLTILLLVLYEQALPALPISVFFGVAFYFGGYYTIDPFVSVCVSRQAFI</sequence>
<dbReference type="SMART" id="SM00730">
    <property type="entry name" value="PSN"/>
    <property type="match status" value="1"/>
</dbReference>
<evidence type="ECO:0000256" key="9">
    <source>
        <dbReference type="ARBA" id="ARBA00053367"/>
    </source>
</evidence>
<organism evidence="13 14">
    <name type="scientific">Helobdella robusta</name>
    <name type="common">Californian leech</name>
    <dbReference type="NCBI Taxonomy" id="6412"/>
    <lineage>
        <taxon>Eukaryota</taxon>
        <taxon>Metazoa</taxon>
        <taxon>Spiralia</taxon>
        <taxon>Lophotrochozoa</taxon>
        <taxon>Annelida</taxon>
        <taxon>Clitellata</taxon>
        <taxon>Hirudinea</taxon>
        <taxon>Rhynchobdellida</taxon>
        <taxon>Glossiphoniidae</taxon>
        <taxon>Helobdella</taxon>
    </lineage>
</organism>
<dbReference type="RefSeq" id="XP_009026851.1">
    <property type="nucleotide sequence ID" value="XM_009028603.1"/>
</dbReference>
<dbReference type="Gene3D" id="1.10.472.100">
    <property type="entry name" value="Presenilin"/>
    <property type="match status" value="1"/>
</dbReference>
<dbReference type="GO" id="GO:0055074">
    <property type="term" value="P:calcium ion homeostasis"/>
    <property type="evidence" value="ECO:0000318"/>
    <property type="project" value="GO_Central"/>
</dbReference>
<keyword evidence="5 11" id="KW-0914">Notch signaling pathway</keyword>
<dbReference type="InterPro" id="IPR042524">
    <property type="entry name" value="Presenilin_C"/>
</dbReference>
<evidence type="ECO:0000256" key="8">
    <source>
        <dbReference type="ARBA" id="ARBA00023136"/>
    </source>
</evidence>
<reference evidence="12 14" key="2">
    <citation type="journal article" date="2013" name="Nature">
        <title>Insights into bilaterian evolution from three spiralian genomes.</title>
        <authorList>
            <person name="Simakov O."/>
            <person name="Marletaz F."/>
            <person name="Cho S.J."/>
            <person name="Edsinger-Gonzales E."/>
            <person name="Havlak P."/>
            <person name="Hellsten U."/>
            <person name="Kuo D.H."/>
            <person name="Larsson T."/>
            <person name="Lv J."/>
            <person name="Arendt D."/>
            <person name="Savage R."/>
            <person name="Osoegawa K."/>
            <person name="de Jong P."/>
            <person name="Grimwood J."/>
            <person name="Chapman J.A."/>
            <person name="Shapiro H."/>
            <person name="Aerts A."/>
            <person name="Otillar R.P."/>
            <person name="Terry A.Y."/>
            <person name="Boore J.L."/>
            <person name="Grigoriev I.V."/>
            <person name="Lindberg D.R."/>
            <person name="Seaver E.C."/>
            <person name="Weisblat D.A."/>
            <person name="Putnam N.H."/>
            <person name="Rokhsar D.S."/>
        </authorList>
    </citation>
    <scope>NUCLEOTIDE SEQUENCE</scope>
</reference>
<dbReference type="EC" id="3.4.23.-" evidence="11"/>
<dbReference type="GO" id="GO:0070765">
    <property type="term" value="C:gamma-secretase complex"/>
    <property type="evidence" value="ECO:0000318"/>
    <property type="project" value="GO_Central"/>
</dbReference>
<keyword evidence="4 11" id="KW-0256">Endoplasmic reticulum</keyword>
<comment type="function">
    <text evidence="11">Probable subunit of the gamma-secretase complex, an endoprotease complex that catalyzes the intramembrane cleavage of integral membrane proteins such as Notch receptors.</text>
</comment>
<evidence type="ECO:0000313" key="12">
    <source>
        <dbReference type="EMBL" id="ESN95032.1"/>
    </source>
</evidence>
<keyword evidence="6 11" id="KW-1133">Transmembrane helix</keyword>
<dbReference type="OrthoDB" id="6282079at2759"/>
<dbReference type="PRINTS" id="PR01072">
    <property type="entry name" value="PRESENILIN"/>
</dbReference>
<dbReference type="GeneID" id="20216740"/>
<feature type="transmembrane region" description="Helical" evidence="11">
    <location>
        <begin position="295"/>
        <end position="313"/>
    </location>
</feature>
<dbReference type="Proteomes" id="UP000015101">
    <property type="component" value="Unassembled WGS sequence"/>
</dbReference>
<keyword evidence="14" id="KW-1185">Reference proteome</keyword>
<dbReference type="GO" id="GO:0007219">
    <property type="term" value="P:Notch signaling pathway"/>
    <property type="evidence" value="ECO:0000318"/>
    <property type="project" value="GO_Central"/>
</dbReference>
<gene>
    <name evidence="13" type="primary">20216740</name>
    <name evidence="12" type="ORF">HELRODRAFT_87358</name>
</gene>
<evidence type="ECO:0000256" key="3">
    <source>
        <dbReference type="ARBA" id="ARBA00022801"/>
    </source>
</evidence>
<evidence type="ECO:0000256" key="6">
    <source>
        <dbReference type="ARBA" id="ARBA00022989"/>
    </source>
</evidence>
<keyword evidence="2 11" id="KW-0812">Transmembrane</keyword>
<reference evidence="14" key="1">
    <citation type="submission" date="2012-12" db="EMBL/GenBank/DDBJ databases">
        <authorList>
            <person name="Hellsten U."/>
            <person name="Grimwood J."/>
            <person name="Chapman J.A."/>
            <person name="Shapiro H."/>
            <person name="Aerts A."/>
            <person name="Otillar R.P."/>
            <person name="Terry A.Y."/>
            <person name="Boore J.L."/>
            <person name="Simakov O."/>
            <person name="Marletaz F."/>
            <person name="Cho S.-J."/>
            <person name="Edsinger-Gonzales E."/>
            <person name="Havlak P."/>
            <person name="Kuo D.-H."/>
            <person name="Larsson T."/>
            <person name="Lv J."/>
            <person name="Arendt D."/>
            <person name="Savage R."/>
            <person name="Osoegawa K."/>
            <person name="de Jong P."/>
            <person name="Lindberg D.R."/>
            <person name="Seaver E.C."/>
            <person name="Weisblat D.A."/>
            <person name="Putnam N.H."/>
            <person name="Grigoriev I.V."/>
            <person name="Rokhsar D.S."/>
        </authorList>
    </citation>
    <scope>NUCLEOTIDE SEQUENCE</scope>
</reference>
<dbReference type="GO" id="GO:0042500">
    <property type="term" value="F:aspartic endopeptidase activity, intramembrane cleaving"/>
    <property type="evidence" value="ECO:0007669"/>
    <property type="project" value="InterPro"/>
</dbReference>
<dbReference type="GO" id="GO:0004175">
    <property type="term" value="F:endopeptidase activity"/>
    <property type="evidence" value="ECO:0000318"/>
    <property type="project" value="GO_Central"/>
</dbReference>
<dbReference type="HOGENOM" id="CLU_022975_3_0_1"/>
<dbReference type="GO" id="GO:0044351">
    <property type="term" value="P:macropinocytosis"/>
    <property type="evidence" value="ECO:0007669"/>
    <property type="project" value="UniProtKB-ARBA"/>
</dbReference>
<comment type="function">
    <text evidence="9">Probable catalytic subunit of the gamma-secretase complex, an endoprotease complex that catalyzes the intramembrane cleavage of integral membrane proteins such as Notch receptors. Requires the other members of the gamma-secretase complex to have a protease activity.</text>
</comment>
<dbReference type="EnsemblMetazoa" id="HelroT87358">
    <property type="protein sequence ID" value="HelroP87358"/>
    <property type="gene ID" value="HelroG87358"/>
</dbReference>
<proteinExistence type="inferred from homology"/>
<feature type="transmembrane region" description="Helical" evidence="11">
    <location>
        <begin position="129"/>
        <end position="147"/>
    </location>
</feature>
<comment type="similarity">
    <text evidence="1 11">Belongs to the peptidase A22A family.</text>
</comment>
<dbReference type="OMA" id="TTNLMMF"/>
<dbReference type="AlphaFoldDB" id="T1G6P3"/>
<dbReference type="PANTHER" id="PTHR10202:SF13">
    <property type="entry name" value="PRESENILIN HOMOLOG"/>
    <property type="match status" value="1"/>
</dbReference>
<dbReference type="GO" id="GO:0034205">
    <property type="term" value="P:amyloid-beta formation"/>
    <property type="evidence" value="ECO:0000318"/>
    <property type="project" value="GO_Central"/>
</dbReference>
<feature type="transmembrane region" description="Helical" evidence="11">
    <location>
        <begin position="154"/>
        <end position="172"/>
    </location>
</feature>
<dbReference type="eggNOG" id="KOG2736">
    <property type="taxonomic scope" value="Eukaryota"/>
</dbReference>
<dbReference type="EMBL" id="AMQM01007028">
    <property type="status" value="NOT_ANNOTATED_CDS"/>
    <property type="molecule type" value="Genomic_DNA"/>
</dbReference>
<comment type="domain">
    <text evidence="11">The PAL motif is required for normal active site conformation.</text>
</comment>
<evidence type="ECO:0000256" key="7">
    <source>
        <dbReference type="ARBA" id="ARBA00023034"/>
    </source>
</evidence>
<evidence type="ECO:0000313" key="14">
    <source>
        <dbReference type="Proteomes" id="UP000015101"/>
    </source>
</evidence>
<dbReference type="GO" id="GO:0005789">
    <property type="term" value="C:endoplasmic reticulum membrane"/>
    <property type="evidence" value="ECO:0007669"/>
    <property type="project" value="UniProtKB-SubCell"/>
</dbReference>